<dbReference type="KEGG" id="cvn:111110883"/>
<evidence type="ECO:0000256" key="1">
    <source>
        <dbReference type="ARBA" id="ARBA00022737"/>
    </source>
</evidence>
<proteinExistence type="predicted"/>
<name>A0A8B8BIR6_CRAVI</name>
<feature type="chain" id="PRO_5034049252" evidence="3">
    <location>
        <begin position="31"/>
        <end position="1383"/>
    </location>
</feature>
<evidence type="ECO:0000256" key="3">
    <source>
        <dbReference type="SAM" id="SignalP"/>
    </source>
</evidence>
<dbReference type="InterPro" id="IPR036388">
    <property type="entry name" value="WH-like_DNA-bd_sf"/>
</dbReference>
<sequence length="1383" mass="157646">MLSCKVKVSLVLVWLACIWMSNENYGKASAIGITHRVKNCPRNKSEWQKASDRLNCTSGVLRTKNKYHCLPAKDMTTLLEFCYTKIRINLVNGGHCLFLVEEKHILNNHNCSMFKEGCPNTNYFSDEMFKVPACLEIDPLLHCYKAEASCQPTTWSVTVLSDTTQSTLVNKTSNAATPDTHDREIDPLVIILPVSGGLVLVIAVFMTIVVWQKLWRRKRCFGLIENKQPGENGEETRAFEMGPIEISQHEEVGEESCLLEMEVNENKQPGENGEETRAFEMGPIEISQHEEVGEESCHLEMEVNENKQPGENGEETRAFEMGPIEISQHEEVGEESCLLEMEVNEDIDRLGIDYLRHSLPDDIRTFPMIAEKLKIPQEILYWSLENRSKFVKSMKVGSISVFNGRAMIIGCARAGKTTLVKKIKGDKDLTTMSTSGIEIHSHAFKLNSDESTIIVSTDEEKEKGCLCLTPGMLNILEEITQETSFGVNVNVVPDQSNVTSPRDENHVVDNASSLPNFTEGTLNNGEIIDDTYPAINESNQPINNLTASADMTPDTERSYETLEQNIDLNNCLPSVNMDNLKMLSLLDFAGHSAYYACHHIFFSQRAFFILVVDMTKELTSVATEACTKKGLIYSNWTYADYIRYWLGSIHTYSSKEAPVILVFSHSEDNGADPEKALEYFRKICECLPRKLLHHLEKRRIFSFQKLSNKNVEAFKECLAATVKSQNHWGERVPISWTKLEAVLKKLKESNHVFSFSNLLRYVLENNDLGINNEEDLLTALMFFNDTGVILFRSEIKDIIILDVQWFVDAFKRIIFDEKHMEAMEDMSDFAEFQELNEQGLLSSNVLNVLWQNSDFNRHKNSLVNHMKQLDMLAELSKELWYVPCMNKQKYPLEILTNCIVTSTLCFLFEFLPFIIYHRLVAACINKIEMKPWKSSERMCIFHTVTILTCKDDTHRVLIAICDNKERTHRDFPYSIEIQINVTKPREIDTRLTSKLKEDICKNLTVLTQGISSCEFYSHVGYRCRLETFGKNVESHIIKEEEMSASEYDCPKCSHPHIVDVVSIRRFWKKTIQDEPHTSSTMTSDILSDVGLMNVAKQLGAEWTLVVGHLGLKQAEIEQIKLDNPYNTINQITIALQRWRDRQEGQTDTTLQQLFSALISCERRDLLEEIQEKYNITDKSLIPFGEKPLPEYININGYPCDIRECEHCNFLHTGCVIGSTHFAGSAEGFLSAAHAAMKKVISDNFDKTTNGKKEVIMHPLSSKKKYNHRGLKIADEKYLRFDGSLKVTKKGGSTNVTTDDETNLPFFVEGDSGSGVFLLDDCNRDMRPLGIAFARRDLSYQTYACKIQHIAEQFHLSISRNQEAFATGIINEERGEVPMEMEEN</sequence>
<dbReference type="CDD" id="cd01670">
    <property type="entry name" value="Death"/>
    <property type="match status" value="1"/>
</dbReference>
<gene>
    <name evidence="6" type="primary">LOC111110883</name>
</gene>
<dbReference type="InterPro" id="IPR016729">
    <property type="entry name" value="FADD"/>
</dbReference>
<dbReference type="InterPro" id="IPR027417">
    <property type="entry name" value="P-loop_NTPase"/>
</dbReference>
<evidence type="ECO:0000256" key="2">
    <source>
        <dbReference type="SAM" id="Phobius"/>
    </source>
</evidence>
<keyword evidence="2" id="KW-0472">Membrane</keyword>
<dbReference type="SUPFAM" id="SSF47986">
    <property type="entry name" value="DEATH domain"/>
    <property type="match status" value="1"/>
</dbReference>
<evidence type="ECO:0000259" key="4">
    <source>
        <dbReference type="PROSITE" id="PS50017"/>
    </source>
</evidence>
<feature type="domain" description="Death" evidence="4">
    <location>
        <begin position="1087"/>
        <end position="1173"/>
    </location>
</feature>
<keyword evidence="1" id="KW-0677">Repeat</keyword>
<reference evidence="6" key="1">
    <citation type="submission" date="2025-08" db="UniProtKB">
        <authorList>
            <consortium name="RefSeq"/>
        </authorList>
    </citation>
    <scope>IDENTIFICATION</scope>
    <source>
        <tissue evidence="6">Whole sample</tissue>
    </source>
</reference>
<dbReference type="Gene3D" id="3.40.50.300">
    <property type="entry name" value="P-loop containing nucleotide triphosphate hydrolases"/>
    <property type="match status" value="1"/>
</dbReference>
<dbReference type="Gene3D" id="3.30.70.1390">
    <property type="entry name" value="ROC domain from the Parkinson's disease-associated leucine-rich repeat kinase 2"/>
    <property type="match status" value="1"/>
</dbReference>
<dbReference type="InterPro" id="IPR000488">
    <property type="entry name" value="Death_dom"/>
</dbReference>
<dbReference type="Pfam" id="PF16095">
    <property type="entry name" value="COR-A"/>
    <property type="match status" value="1"/>
</dbReference>
<dbReference type="Gene3D" id="1.10.533.10">
    <property type="entry name" value="Death Domain, Fas"/>
    <property type="match status" value="1"/>
</dbReference>
<keyword evidence="3" id="KW-0732">Signal</keyword>
<dbReference type="PROSITE" id="PS50017">
    <property type="entry name" value="DEATH_DOMAIN"/>
    <property type="match status" value="1"/>
</dbReference>
<dbReference type="GeneID" id="111110883"/>
<evidence type="ECO:0000313" key="6">
    <source>
        <dbReference type="RefSeq" id="XP_022303247.1"/>
    </source>
</evidence>
<dbReference type="Proteomes" id="UP000694844">
    <property type="component" value="Chromosome 9"/>
</dbReference>
<protein>
    <submittedName>
        <fullName evidence="6">Uncharacterized protein LOC111110883 isoform X1</fullName>
    </submittedName>
</protein>
<feature type="transmembrane region" description="Helical" evidence="2">
    <location>
        <begin position="188"/>
        <end position="211"/>
    </location>
</feature>
<keyword evidence="5" id="KW-1185">Reference proteome</keyword>
<organism evidence="5 6">
    <name type="scientific">Crassostrea virginica</name>
    <name type="common">Eastern oyster</name>
    <dbReference type="NCBI Taxonomy" id="6565"/>
    <lineage>
        <taxon>Eukaryota</taxon>
        <taxon>Metazoa</taxon>
        <taxon>Spiralia</taxon>
        <taxon>Lophotrochozoa</taxon>
        <taxon>Mollusca</taxon>
        <taxon>Bivalvia</taxon>
        <taxon>Autobranchia</taxon>
        <taxon>Pteriomorphia</taxon>
        <taxon>Ostreida</taxon>
        <taxon>Ostreoidea</taxon>
        <taxon>Ostreidae</taxon>
        <taxon>Crassostrea</taxon>
    </lineage>
</organism>
<dbReference type="OrthoDB" id="5962960at2759"/>
<dbReference type="PANTHER" id="PTHR15077:SF12">
    <property type="entry name" value="DEATH DOMAIN-CONTAINING PROTEIN"/>
    <property type="match status" value="1"/>
</dbReference>
<dbReference type="InterPro" id="IPR032171">
    <property type="entry name" value="COR-A"/>
</dbReference>
<dbReference type="Gene3D" id="1.10.10.10">
    <property type="entry name" value="Winged helix-like DNA-binding domain superfamily/Winged helix DNA-binding domain"/>
    <property type="match status" value="1"/>
</dbReference>
<dbReference type="RefSeq" id="XP_022303247.1">
    <property type="nucleotide sequence ID" value="XM_022447539.1"/>
</dbReference>
<dbReference type="SUPFAM" id="SSF52540">
    <property type="entry name" value="P-loop containing nucleoside triphosphate hydrolases"/>
    <property type="match status" value="1"/>
</dbReference>
<keyword evidence="2" id="KW-0812">Transmembrane</keyword>
<accession>A0A8B8BIR6</accession>
<dbReference type="InterPro" id="IPR011029">
    <property type="entry name" value="DEATH-like_dom_sf"/>
</dbReference>
<dbReference type="GO" id="GO:0007165">
    <property type="term" value="P:signal transduction"/>
    <property type="evidence" value="ECO:0007669"/>
    <property type="project" value="InterPro"/>
</dbReference>
<dbReference type="PANTHER" id="PTHR15077">
    <property type="entry name" value="FAS-ASSOCIATING DEATH DOMAIN-CONTAINING PROTEIN FADD"/>
    <property type="match status" value="1"/>
</dbReference>
<feature type="signal peptide" evidence="3">
    <location>
        <begin position="1"/>
        <end position="30"/>
    </location>
</feature>
<evidence type="ECO:0000313" key="5">
    <source>
        <dbReference type="Proteomes" id="UP000694844"/>
    </source>
</evidence>
<keyword evidence="2" id="KW-1133">Transmembrane helix</keyword>
<dbReference type="SMART" id="SM00005">
    <property type="entry name" value="DEATH"/>
    <property type="match status" value="1"/>
</dbReference>
<dbReference type="Pfam" id="PF00531">
    <property type="entry name" value="Death"/>
    <property type="match status" value="1"/>
</dbReference>